<dbReference type="KEGG" id="ovi:T265_06742"/>
<proteinExistence type="predicted"/>
<dbReference type="AlphaFoldDB" id="A0A074ZJD3"/>
<accession>A0A074ZJD3</accession>
<dbReference type="Proteomes" id="UP000054324">
    <property type="component" value="Unassembled WGS sequence"/>
</dbReference>
<dbReference type="GeneID" id="20320921"/>
<name>A0A074ZJD3_OPIVI</name>
<dbReference type="OrthoDB" id="6142323at2759"/>
<dbReference type="RefSeq" id="XP_009170351.1">
    <property type="nucleotide sequence ID" value="XM_009172087.1"/>
</dbReference>
<organism evidence="1 2">
    <name type="scientific">Opisthorchis viverrini</name>
    <name type="common">Southeast Asian liver fluke</name>
    <dbReference type="NCBI Taxonomy" id="6198"/>
    <lineage>
        <taxon>Eukaryota</taxon>
        <taxon>Metazoa</taxon>
        <taxon>Spiralia</taxon>
        <taxon>Lophotrochozoa</taxon>
        <taxon>Platyhelminthes</taxon>
        <taxon>Trematoda</taxon>
        <taxon>Digenea</taxon>
        <taxon>Opisthorchiida</taxon>
        <taxon>Opisthorchiata</taxon>
        <taxon>Opisthorchiidae</taxon>
        <taxon>Opisthorchis</taxon>
    </lineage>
</organism>
<dbReference type="CTD" id="20320921"/>
<gene>
    <name evidence="1" type="ORF">T265_06742</name>
</gene>
<protein>
    <submittedName>
        <fullName evidence="1">Uncharacterized protein</fullName>
    </submittedName>
</protein>
<evidence type="ECO:0000313" key="2">
    <source>
        <dbReference type="Proteomes" id="UP000054324"/>
    </source>
</evidence>
<reference evidence="1 2" key="1">
    <citation type="submission" date="2013-11" db="EMBL/GenBank/DDBJ databases">
        <title>Opisthorchis viverrini - life in the bile duct.</title>
        <authorList>
            <person name="Young N.D."/>
            <person name="Nagarajan N."/>
            <person name="Lin S.J."/>
            <person name="Korhonen P.K."/>
            <person name="Jex A.R."/>
            <person name="Hall R.S."/>
            <person name="Safavi-Hemami H."/>
            <person name="Kaewkong W."/>
            <person name="Bertrand D."/>
            <person name="Gao S."/>
            <person name="Seet Q."/>
            <person name="Wongkham S."/>
            <person name="Teh B.T."/>
            <person name="Wongkham C."/>
            <person name="Intapan P.M."/>
            <person name="Maleewong W."/>
            <person name="Yang X."/>
            <person name="Hu M."/>
            <person name="Wang Z."/>
            <person name="Hofmann A."/>
            <person name="Sternberg P.W."/>
            <person name="Tan P."/>
            <person name="Wang J."/>
            <person name="Gasser R.B."/>
        </authorList>
    </citation>
    <scope>NUCLEOTIDE SEQUENCE [LARGE SCALE GENOMIC DNA]</scope>
</reference>
<dbReference type="EMBL" id="KL596763">
    <property type="protein sequence ID" value="KER25887.1"/>
    <property type="molecule type" value="Genomic_DNA"/>
</dbReference>
<keyword evidence="2" id="KW-1185">Reference proteome</keyword>
<evidence type="ECO:0000313" key="1">
    <source>
        <dbReference type="EMBL" id="KER25887.1"/>
    </source>
</evidence>
<sequence>MTLRSDREIWWTQKSNEMSEAQKAGRSRRLLKLIRTTGPRKPPVGETTKYQNGTTISNKEERLHRLSSAKIFVAPLSAVKSEEQSDSGSHCSIHINPQVFVRQLLVTLLVTDGDVVALDLNSTRSCSKRPHPVLIQTACVPFYIYVSPLESKFPAIVRRLNSVLPHWLTHAPAPIVMRIPCPITATLTSVTELPGNQRTSVQREQGTAVPSLMERSQLFPSALGGVPLLQQQTDCLTGANHLWDKFVPR</sequence>